<dbReference type="AlphaFoldDB" id="A0A3A4K309"/>
<evidence type="ECO:0000259" key="5">
    <source>
        <dbReference type="PROSITE" id="PS50937"/>
    </source>
</evidence>
<feature type="domain" description="HTH merR-type" evidence="5">
    <location>
        <begin position="25"/>
        <end position="93"/>
    </location>
</feature>
<keyword evidence="2" id="KW-0805">Transcription regulation</keyword>
<dbReference type="PROSITE" id="PS00552">
    <property type="entry name" value="HTH_MERR_1"/>
    <property type="match status" value="1"/>
</dbReference>
<evidence type="ECO:0000256" key="3">
    <source>
        <dbReference type="ARBA" id="ARBA00023125"/>
    </source>
</evidence>
<evidence type="ECO:0000256" key="2">
    <source>
        <dbReference type="ARBA" id="ARBA00023015"/>
    </source>
</evidence>
<dbReference type="GO" id="GO:0003677">
    <property type="term" value="F:DNA binding"/>
    <property type="evidence" value="ECO:0007669"/>
    <property type="project" value="UniProtKB-KW"/>
</dbReference>
<reference evidence="6 7" key="1">
    <citation type="submission" date="2018-09" db="EMBL/GenBank/DDBJ databases">
        <title>YIM PH21274 draft genome.</title>
        <authorList>
            <person name="Miao C."/>
        </authorList>
    </citation>
    <scope>NUCLEOTIDE SEQUENCE [LARGE SCALE GENOMIC DNA]</scope>
    <source>
        <strain evidence="6 7">YIM PH 21724</strain>
    </source>
</reference>
<dbReference type="PANTHER" id="PTHR30204:SF69">
    <property type="entry name" value="MERR-FAMILY TRANSCRIPTIONAL REGULATOR"/>
    <property type="match status" value="1"/>
</dbReference>
<dbReference type="Gene3D" id="1.10.1660.10">
    <property type="match status" value="1"/>
</dbReference>
<dbReference type="SMART" id="SM00422">
    <property type="entry name" value="HTH_MERR"/>
    <property type="match status" value="1"/>
</dbReference>
<dbReference type="InterPro" id="IPR000551">
    <property type="entry name" value="MerR-type_HTH_dom"/>
</dbReference>
<evidence type="ECO:0000256" key="1">
    <source>
        <dbReference type="ARBA" id="ARBA00022491"/>
    </source>
</evidence>
<protein>
    <submittedName>
        <fullName evidence="6">MerR family transcriptional regulator</fullName>
    </submittedName>
</protein>
<gene>
    <name evidence="6" type="ORF">D5S18_02340</name>
</gene>
<dbReference type="Proteomes" id="UP000266677">
    <property type="component" value="Unassembled WGS sequence"/>
</dbReference>
<name>A0A3A4K309_9NOCA</name>
<dbReference type="Pfam" id="PF13411">
    <property type="entry name" value="MerR_1"/>
    <property type="match status" value="1"/>
</dbReference>
<keyword evidence="1" id="KW-0678">Repressor</keyword>
<dbReference type="PANTHER" id="PTHR30204">
    <property type="entry name" value="REDOX-CYCLING DRUG-SENSING TRANSCRIPTIONAL ACTIVATOR SOXR"/>
    <property type="match status" value="1"/>
</dbReference>
<organism evidence="6 7">
    <name type="scientific">Nocardia panacis</name>
    <dbReference type="NCBI Taxonomy" id="2340916"/>
    <lineage>
        <taxon>Bacteria</taxon>
        <taxon>Bacillati</taxon>
        <taxon>Actinomycetota</taxon>
        <taxon>Actinomycetes</taxon>
        <taxon>Mycobacteriales</taxon>
        <taxon>Nocardiaceae</taxon>
        <taxon>Nocardia</taxon>
    </lineage>
</organism>
<dbReference type="EMBL" id="QZFU01000010">
    <property type="protein sequence ID" value="RJO79203.1"/>
    <property type="molecule type" value="Genomic_DNA"/>
</dbReference>
<keyword evidence="7" id="KW-1185">Reference proteome</keyword>
<dbReference type="InterPro" id="IPR047057">
    <property type="entry name" value="MerR_fam"/>
</dbReference>
<dbReference type="SUPFAM" id="SSF46955">
    <property type="entry name" value="Putative DNA-binding domain"/>
    <property type="match status" value="1"/>
</dbReference>
<comment type="caution">
    <text evidence="6">The sequence shown here is derived from an EMBL/GenBank/DDBJ whole genome shotgun (WGS) entry which is preliminary data.</text>
</comment>
<dbReference type="PROSITE" id="PS50937">
    <property type="entry name" value="HTH_MERR_2"/>
    <property type="match status" value="1"/>
</dbReference>
<dbReference type="InterPro" id="IPR009061">
    <property type="entry name" value="DNA-bd_dom_put_sf"/>
</dbReference>
<keyword evidence="4" id="KW-0804">Transcription</keyword>
<keyword evidence="3" id="KW-0238">DNA-binding</keyword>
<dbReference type="GO" id="GO:0003700">
    <property type="term" value="F:DNA-binding transcription factor activity"/>
    <property type="evidence" value="ECO:0007669"/>
    <property type="project" value="InterPro"/>
</dbReference>
<sequence length="157" mass="17554">MAARPPADATGSALTRCNQYMADRLMSIGEVSDLLGVAASTLRWWERQGLITPEQRAGKRWYAPVEVRRLAMIQLWQSTGLMSLDDISVLLAGRAGARDWHDVVRARLAALDEQLNRIVAAKRYLEFALPCHRDNPVSECPFLADEIDTYLATLKSV</sequence>
<proteinExistence type="predicted"/>
<evidence type="ECO:0000256" key="4">
    <source>
        <dbReference type="ARBA" id="ARBA00023163"/>
    </source>
</evidence>
<accession>A0A3A4K309</accession>
<evidence type="ECO:0000313" key="6">
    <source>
        <dbReference type="EMBL" id="RJO79203.1"/>
    </source>
</evidence>
<evidence type="ECO:0000313" key="7">
    <source>
        <dbReference type="Proteomes" id="UP000266677"/>
    </source>
</evidence>